<comment type="similarity">
    <text evidence="7">Belongs to the class I-like SAM-binding methyltransferase superfamily. rRNA adenine N(6)-methyltransferase family. RsmA subfamily.</text>
</comment>
<dbReference type="PANTHER" id="PTHR11727:SF7">
    <property type="entry name" value="DIMETHYLADENOSINE TRANSFERASE-RELATED"/>
    <property type="match status" value="1"/>
</dbReference>
<dbReference type="InterPro" id="IPR020596">
    <property type="entry name" value="rRNA_Ade_Mease_Trfase_CS"/>
</dbReference>
<reference evidence="10 11" key="1">
    <citation type="journal article" date="2023" name="Int. J. Syst. Evol. Microbiol.">
        <title>The observation of taxonomic boundaries for the 16SrII and 16SrXXV phytoplasmas using genome-based delimitation.</title>
        <authorList>
            <person name="Rodrigues Jardim B."/>
            <person name="Tran-Nguyen L.T.T."/>
            <person name="Gambley C."/>
            <person name="Al-Sadi A.M."/>
            <person name="Al-Subhi A.M."/>
            <person name="Foissac X."/>
            <person name="Salar P."/>
            <person name="Cai H."/>
            <person name="Yang J.Y."/>
            <person name="Davis R."/>
            <person name="Jones L."/>
            <person name="Rodoni B."/>
            <person name="Constable F.E."/>
        </authorList>
    </citation>
    <scope>NUCLEOTIDE SEQUENCE [LARGE SCALE GENOMIC DNA]</scope>
    <source>
        <strain evidence="10">BAWM-155c</strain>
    </source>
</reference>
<comment type="catalytic activity">
    <reaction evidence="7">
        <text>adenosine(1518)/adenosine(1519) in 16S rRNA + 4 S-adenosyl-L-methionine = N(6)-dimethyladenosine(1518)/N(6)-dimethyladenosine(1519) in 16S rRNA + 4 S-adenosyl-L-homocysteine + 4 H(+)</text>
        <dbReference type="Rhea" id="RHEA:19609"/>
        <dbReference type="Rhea" id="RHEA-COMP:10232"/>
        <dbReference type="Rhea" id="RHEA-COMP:10233"/>
        <dbReference type="ChEBI" id="CHEBI:15378"/>
        <dbReference type="ChEBI" id="CHEBI:57856"/>
        <dbReference type="ChEBI" id="CHEBI:59789"/>
        <dbReference type="ChEBI" id="CHEBI:74411"/>
        <dbReference type="ChEBI" id="CHEBI:74493"/>
        <dbReference type="EC" id="2.1.1.182"/>
    </reaction>
</comment>
<evidence type="ECO:0000256" key="6">
    <source>
        <dbReference type="ARBA" id="ARBA00022884"/>
    </source>
</evidence>
<feature type="binding site" evidence="7 8">
    <location>
        <position position="14"/>
    </location>
    <ligand>
        <name>S-adenosyl-L-methionine</name>
        <dbReference type="ChEBI" id="CHEBI:59789"/>
    </ligand>
</feature>
<dbReference type="HAMAP" id="MF_00607">
    <property type="entry name" value="16SrRNA_methyltr_A"/>
    <property type="match status" value="1"/>
</dbReference>
<keyword evidence="4 7" id="KW-0808">Transferase</keyword>
<evidence type="ECO:0000256" key="1">
    <source>
        <dbReference type="ARBA" id="ARBA00022490"/>
    </source>
</evidence>
<feature type="binding site" evidence="7 8">
    <location>
        <position position="16"/>
    </location>
    <ligand>
        <name>S-adenosyl-L-methionine</name>
        <dbReference type="ChEBI" id="CHEBI:59789"/>
    </ligand>
</feature>
<dbReference type="Pfam" id="PF00398">
    <property type="entry name" value="RrnaAD"/>
    <property type="match status" value="1"/>
</dbReference>
<dbReference type="NCBIfam" id="TIGR00755">
    <property type="entry name" value="ksgA"/>
    <property type="match status" value="1"/>
</dbReference>
<evidence type="ECO:0000259" key="9">
    <source>
        <dbReference type="SMART" id="SM00650"/>
    </source>
</evidence>
<evidence type="ECO:0000256" key="3">
    <source>
        <dbReference type="ARBA" id="ARBA00022603"/>
    </source>
</evidence>
<evidence type="ECO:0000256" key="2">
    <source>
        <dbReference type="ARBA" id="ARBA00022552"/>
    </source>
</evidence>
<feature type="binding site" evidence="7 8">
    <location>
        <position position="108"/>
    </location>
    <ligand>
        <name>S-adenosyl-L-methionine</name>
        <dbReference type="ChEBI" id="CHEBI:59789"/>
    </ligand>
</feature>
<dbReference type="GO" id="GO:0052908">
    <property type="term" value="F:16S rRNA (adenine(1518)-N(6)/adenine(1519)-N(6))-dimethyltransferase activity"/>
    <property type="evidence" value="ECO:0007669"/>
    <property type="project" value="UniProtKB-EC"/>
</dbReference>
<evidence type="ECO:0000256" key="5">
    <source>
        <dbReference type="ARBA" id="ARBA00022691"/>
    </source>
</evidence>
<dbReference type="PANTHER" id="PTHR11727">
    <property type="entry name" value="DIMETHYLADENOSINE TRANSFERASE"/>
    <property type="match status" value="1"/>
</dbReference>
<dbReference type="EMBL" id="JAOSID010000002">
    <property type="protein sequence ID" value="MDO8167984.1"/>
    <property type="molecule type" value="Genomic_DNA"/>
</dbReference>
<evidence type="ECO:0000313" key="10">
    <source>
        <dbReference type="EMBL" id="MDO8167984.1"/>
    </source>
</evidence>
<evidence type="ECO:0000313" key="11">
    <source>
        <dbReference type="Proteomes" id="UP001172036"/>
    </source>
</evidence>
<keyword evidence="2 7" id="KW-0698">rRNA processing</keyword>
<organism evidence="10 11">
    <name type="scientific">Candidatus Phytoplasma melaleucae</name>
    <dbReference type="NCBI Taxonomy" id="2982630"/>
    <lineage>
        <taxon>Bacteria</taxon>
        <taxon>Bacillati</taxon>
        <taxon>Mycoplasmatota</taxon>
        <taxon>Mollicutes</taxon>
        <taxon>Acholeplasmatales</taxon>
        <taxon>Acholeplasmataceae</taxon>
        <taxon>Candidatus Phytoplasma</taxon>
    </lineage>
</organism>
<dbReference type="EC" id="2.1.1.182" evidence="7"/>
<dbReference type="InterPro" id="IPR023165">
    <property type="entry name" value="rRNA_Ade_diMease-like_C"/>
</dbReference>
<keyword evidence="11" id="KW-1185">Reference proteome</keyword>
<dbReference type="PROSITE" id="PS01131">
    <property type="entry name" value="RRNA_A_DIMETH"/>
    <property type="match status" value="1"/>
</dbReference>
<name>A0ABT9DD17_9MOLU</name>
<gene>
    <name evidence="7 10" type="primary">rsmA</name>
    <name evidence="7" type="synonym">ksgA</name>
    <name evidence="10" type="ORF">OC680_00605</name>
</gene>
<dbReference type="RefSeq" id="WP_304515188.1">
    <property type="nucleotide sequence ID" value="NZ_JAOSID010000002.1"/>
</dbReference>
<keyword evidence="1 7" id="KW-0963">Cytoplasm</keyword>
<comment type="caution">
    <text evidence="10">The sequence shown here is derived from an EMBL/GenBank/DDBJ whole genome shotgun (WGS) entry which is preliminary data.</text>
</comment>
<dbReference type="Gene3D" id="1.10.8.100">
    <property type="entry name" value="Ribosomal RNA adenine dimethylase-like, domain 2"/>
    <property type="match status" value="1"/>
</dbReference>
<evidence type="ECO:0000256" key="8">
    <source>
        <dbReference type="PROSITE-ProRule" id="PRU01026"/>
    </source>
</evidence>
<dbReference type="InterPro" id="IPR011530">
    <property type="entry name" value="rRNA_adenine_dimethylase"/>
</dbReference>
<comment type="subcellular location">
    <subcellularLocation>
        <location evidence="7">Cytoplasm</location>
    </subcellularLocation>
</comment>
<feature type="domain" description="Ribosomal RNA adenine methylase transferase N-terminal" evidence="9">
    <location>
        <begin position="21"/>
        <end position="192"/>
    </location>
</feature>
<proteinExistence type="inferred from homology"/>
<feature type="binding site" evidence="7 8">
    <location>
        <position position="84"/>
    </location>
    <ligand>
        <name>S-adenosyl-L-methionine</name>
        <dbReference type="ChEBI" id="CHEBI:59789"/>
    </ligand>
</feature>
<accession>A0ABT9DD17</accession>
<dbReference type="Proteomes" id="UP001172036">
    <property type="component" value="Unassembled WGS sequence"/>
</dbReference>
<dbReference type="SUPFAM" id="SSF53335">
    <property type="entry name" value="S-adenosyl-L-methionine-dependent methyltransferases"/>
    <property type="match status" value="1"/>
</dbReference>
<keyword evidence="6 7" id="KW-0694">RNA-binding</keyword>
<dbReference type="InterPro" id="IPR020598">
    <property type="entry name" value="rRNA_Ade_methylase_Trfase_N"/>
</dbReference>
<dbReference type="InterPro" id="IPR001737">
    <property type="entry name" value="KsgA/Erm"/>
</dbReference>
<dbReference type="Gene3D" id="3.40.50.150">
    <property type="entry name" value="Vaccinia Virus protein VP39"/>
    <property type="match status" value="1"/>
</dbReference>
<sequence length="271" mass="32137">MLNKYTFKRKYGQNFLTDNKLSEFIVEKANISNKNVIEIGPGKGALTKFIILKAKKVLAYEIDITLKPFLVFGSRFDVHIIYDDFLKRNLEKDFYDYFCEEEVVVMGNLPYYIVSPVLWKILFLPRVKTFTIMLQKEVALRILSSFKCKNYNALSVICQSLCFVHKIKVVKNTRFSPKPKVDGMVLKFDKIPFNTEEKDFMINKFYKFVKIAFYQKRKKLINNLNHCFGVPKIQLLKFFTEYQISPHIRAEQINIQQFKKISLLFFNFFNL</sequence>
<dbReference type="SMART" id="SM00650">
    <property type="entry name" value="rADc"/>
    <property type="match status" value="1"/>
</dbReference>
<dbReference type="InterPro" id="IPR029063">
    <property type="entry name" value="SAM-dependent_MTases_sf"/>
</dbReference>
<evidence type="ECO:0000256" key="7">
    <source>
        <dbReference type="HAMAP-Rule" id="MF_00607"/>
    </source>
</evidence>
<feature type="binding site" evidence="7 8">
    <location>
        <position position="40"/>
    </location>
    <ligand>
        <name>S-adenosyl-L-methionine</name>
        <dbReference type="ChEBI" id="CHEBI:59789"/>
    </ligand>
</feature>
<feature type="binding site" evidence="7 8">
    <location>
        <position position="61"/>
    </location>
    <ligand>
        <name>S-adenosyl-L-methionine</name>
        <dbReference type="ChEBI" id="CHEBI:59789"/>
    </ligand>
</feature>
<protein>
    <recommendedName>
        <fullName evidence="7">Ribosomal RNA small subunit methyltransferase A</fullName>
        <ecNumber evidence="7">2.1.1.182</ecNumber>
    </recommendedName>
    <alternativeName>
        <fullName evidence="7">16S rRNA (adenine(1518)-N(6)/adenine(1519)-N(6))-dimethyltransferase</fullName>
    </alternativeName>
    <alternativeName>
        <fullName evidence="7">16S rRNA dimethyladenosine transferase</fullName>
    </alternativeName>
    <alternativeName>
        <fullName evidence="7">16S rRNA dimethylase</fullName>
    </alternativeName>
    <alternativeName>
        <fullName evidence="7">S-adenosylmethionine-6-N', N'-adenosyl(rRNA) dimethyltransferase</fullName>
    </alternativeName>
</protein>
<keyword evidence="3 7" id="KW-0489">Methyltransferase</keyword>
<dbReference type="PROSITE" id="PS51689">
    <property type="entry name" value="SAM_RNA_A_N6_MT"/>
    <property type="match status" value="1"/>
</dbReference>
<comment type="function">
    <text evidence="7">Specifically dimethylates two adjacent adenosines (A1518 and A1519) in the loop of a conserved hairpin near the 3'-end of 16S rRNA in the 30S particle. May play a critical role in biogenesis of 30S subunits.</text>
</comment>
<keyword evidence="5 7" id="KW-0949">S-adenosyl-L-methionine</keyword>
<evidence type="ECO:0000256" key="4">
    <source>
        <dbReference type="ARBA" id="ARBA00022679"/>
    </source>
</evidence>